<dbReference type="InterPro" id="IPR023209">
    <property type="entry name" value="DAO"/>
</dbReference>
<dbReference type="InterPro" id="IPR006076">
    <property type="entry name" value="FAD-dep_OxRdtase"/>
</dbReference>
<keyword evidence="3" id="KW-0285">Flavoprotein</keyword>
<dbReference type="Gene3D" id="3.30.9.10">
    <property type="entry name" value="D-Amino Acid Oxidase, subunit A, domain 2"/>
    <property type="match status" value="1"/>
</dbReference>
<dbReference type="PANTHER" id="PTHR11530">
    <property type="entry name" value="D-AMINO ACID OXIDASE"/>
    <property type="match status" value="1"/>
</dbReference>
<feature type="binding site" evidence="6">
    <location>
        <position position="383"/>
    </location>
    <ligand>
        <name>D-dopa</name>
        <dbReference type="ChEBI" id="CHEBI:149689"/>
    </ligand>
</feature>
<dbReference type="GO" id="GO:0003884">
    <property type="term" value="F:D-amino-acid oxidase activity"/>
    <property type="evidence" value="ECO:0007669"/>
    <property type="project" value="InterPro"/>
</dbReference>
<dbReference type="OrthoDB" id="2015447at2759"/>
<dbReference type="EMBL" id="JAACFV010000223">
    <property type="protein sequence ID" value="KAF7502740.1"/>
    <property type="molecule type" value="Genomic_DNA"/>
</dbReference>
<dbReference type="AlphaFoldDB" id="A0A8H7A4Y9"/>
<keyword evidence="9" id="KW-1185">Reference proteome</keyword>
<dbReference type="Gene3D" id="3.40.50.720">
    <property type="entry name" value="NAD(P)-binding Rossmann-like Domain"/>
    <property type="match status" value="1"/>
</dbReference>
<dbReference type="PANTHER" id="PTHR11530:SF25">
    <property type="entry name" value="FAD DEPENDENT OXIDOREDUCTASE DOMAIN-CONTAINING PROTEIN"/>
    <property type="match status" value="1"/>
</dbReference>
<evidence type="ECO:0000256" key="5">
    <source>
        <dbReference type="ARBA" id="ARBA00023002"/>
    </source>
</evidence>
<dbReference type="Proteomes" id="UP000606974">
    <property type="component" value="Unassembled WGS sequence"/>
</dbReference>
<dbReference type="PIRSF" id="PIRSF000189">
    <property type="entry name" value="D-aa_oxidase"/>
    <property type="match status" value="1"/>
</dbReference>
<name>A0A8H7A4Y9_9EURO</name>
<sequence>MTQNACPHLEFGKDISASKAPLHPPTANPKRILVIGGGVTGLVPAWLLLDKGYHVTIISKEWASYTKSQRLTSQIAGALWEFPPGGCGPQPVQGSVRHCQDWAMESYGVYCAIAADPQLAANMGLRMRSLGMLFPYSIETDDTKLEKMEAIRNSAIRGFKRSPSVLERRTISPDFGIVDAYEHDAPVIDSDQGMQFLMQLVHNKGAKLVTGEIKGQLWDHETDLLATFSADGIVNATGLGAHFLAADDAVYPVRGGVLRVVNDGKDFPQVTTAAIVSTETDETGNYRDVIFMVPRNDNILILGSIVQPHQWVTNLTLDSPEVKDLRARFERFMPALRNARLDPEYPFAQGLRPFRLGTPRVERETKTRAGAPSRIVHSYGQGGAGWSMAFGCAAECVALVEEMLTEEPAPLKSKL</sequence>
<protein>
    <recommendedName>
        <fullName evidence="7">FAD dependent oxidoreductase domain-containing protein</fullName>
    </recommendedName>
</protein>
<dbReference type="Pfam" id="PF01266">
    <property type="entry name" value="DAO"/>
    <property type="match status" value="1"/>
</dbReference>
<keyword evidence="4 6" id="KW-0274">FAD</keyword>
<evidence type="ECO:0000256" key="2">
    <source>
        <dbReference type="ARBA" id="ARBA00006730"/>
    </source>
</evidence>
<dbReference type="GO" id="GO:0019478">
    <property type="term" value="P:D-amino acid catabolic process"/>
    <property type="evidence" value="ECO:0007669"/>
    <property type="project" value="TreeGrafter"/>
</dbReference>
<feature type="binding site" evidence="6">
    <location>
        <position position="352"/>
    </location>
    <ligand>
        <name>D-dopa</name>
        <dbReference type="ChEBI" id="CHEBI:149689"/>
    </ligand>
</feature>
<proteinExistence type="inferred from homology"/>
<accession>A0A8H7A4Y9</accession>
<dbReference type="SUPFAM" id="SSF54373">
    <property type="entry name" value="FAD-linked reductases, C-terminal domain"/>
    <property type="match status" value="1"/>
</dbReference>
<gene>
    <name evidence="8" type="ORF">GJ744_005201</name>
</gene>
<evidence type="ECO:0000259" key="7">
    <source>
        <dbReference type="Pfam" id="PF01266"/>
    </source>
</evidence>
<dbReference type="GO" id="GO:0071949">
    <property type="term" value="F:FAD binding"/>
    <property type="evidence" value="ECO:0007669"/>
    <property type="project" value="InterPro"/>
</dbReference>
<evidence type="ECO:0000256" key="6">
    <source>
        <dbReference type="PIRSR" id="PIRSR000189-1"/>
    </source>
</evidence>
<comment type="similarity">
    <text evidence="2">Belongs to the DAMOX/DASOX family.</text>
</comment>
<organism evidence="8 9">
    <name type="scientific">Endocarpon pusillum</name>
    <dbReference type="NCBI Taxonomy" id="364733"/>
    <lineage>
        <taxon>Eukaryota</taxon>
        <taxon>Fungi</taxon>
        <taxon>Dikarya</taxon>
        <taxon>Ascomycota</taxon>
        <taxon>Pezizomycotina</taxon>
        <taxon>Eurotiomycetes</taxon>
        <taxon>Chaetothyriomycetidae</taxon>
        <taxon>Verrucariales</taxon>
        <taxon>Verrucariaceae</taxon>
        <taxon>Endocarpon</taxon>
    </lineage>
</organism>
<feature type="domain" description="FAD dependent oxidoreductase" evidence="7">
    <location>
        <begin position="31"/>
        <end position="396"/>
    </location>
</feature>
<reference evidence="8" key="1">
    <citation type="submission" date="2020-02" db="EMBL/GenBank/DDBJ databases">
        <authorList>
            <person name="Palmer J.M."/>
        </authorList>
    </citation>
    <scope>NUCLEOTIDE SEQUENCE</scope>
    <source>
        <strain evidence="8">EPUS1.4</strain>
        <tissue evidence="8">Thallus</tissue>
    </source>
</reference>
<evidence type="ECO:0000256" key="4">
    <source>
        <dbReference type="ARBA" id="ARBA00022827"/>
    </source>
</evidence>
<feature type="binding site" evidence="6">
    <location>
        <position position="237"/>
    </location>
    <ligand>
        <name>FAD</name>
        <dbReference type="ChEBI" id="CHEBI:57692"/>
    </ligand>
</feature>
<comment type="cofactor">
    <cofactor evidence="1 6">
        <name>FAD</name>
        <dbReference type="ChEBI" id="CHEBI:57692"/>
    </cofactor>
</comment>
<keyword evidence="5" id="KW-0560">Oxidoreductase</keyword>
<evidence type="ECO:0000256" key="3">
    <source>
        <dbReference type="ARBA" id="ARBA00022630"/>
    </source>
</evidence>
<evidence type="ECO:0000256" key="1">
    <source>
        <dbReference type="ARBA" id="ARBA00001974"/>
    </source>
</evidence>
<dbReference type="SUPFAM" id="SSF51971">
    <property type="entry name" value="Nucleotide-binding domain"/>
    <property type="match status" value="1"/>
</dbReference>
<dbReference type="GO" id="GO:0005737">
    <property type="term" value="C:cytoplasm"/>
    <property type="evidence" value="ECO:0007669"/>
    <property type="project" value="TreeGrafter"/>
</dbReference>
<feature type="binding site" evidence="6">
    <location>
        <begin position="72"/>
        <end position="73"/>
    </location>
    <ligand>
        <name>FAD</name>
        <dbReference type="ChEBI" id="CHEBI:57692"/>
    </ligand>
</feature>
<evidence type="ECO:0000313" key="8">
    <source>
        <dbReference type="EMBL" id="KAF7502740.1"/>
    </source>
</evidence>
<evidence type="ECO:0000313" key="9">
    <source>
        <dbReference type="Proteomes" id="UP000606974"/>
    </source>
</evidence>
<comment type="caution">
    <text evidence="8">The sequence shown here is derived from an EMBL/GenBank/DDBJ whole genome shotgun (WGS) entry which is preliminary data.</text>
</comment>